<keyword evidence="2" id="KW-1185">Reference proteome</keyword>
<dbReference type="AlphaFoldDB" id="A0A0A8UN81"/>
<reference evidence="2" key="1">
    <citation type="submission" date="2014-09" db="EMBL/GenBank/DDBJ databases">
        <authorList>
            <person name="Gomez-Valero L."/>
        </authorList>
    </citation>
    <scope>NUCLEOTIDE SEQUENCE [LARGE SCALE GENOMIC DNA]</scope>
    <source>
        <strain evidence="2">ATCC35250</strain>
    </source>
</reference>
<evidence type="ECO:0000313" key="2">
    <source>
        <dbReference type="Proteomes" id="UP000032803"/>
    </source>
</evidence>
<proteinExistence type="predicted"/>
<dbReference type="KEGG" id="lha:LHA_1127"/>
<dbReference type="HOGENOM" id="CLU_2735033_0_0_6"/>
<organism evidence="1 2">
    <name type="scientific">Legionella hackeliae</name>
    <dbReference type="NCBI Taxonomy" id="449"/>
    <lineage>
        <taxon>Bacteria</taxon>
        <taxon>Pseudomonadati</taxon>
        <taxon>Pseudomonadota</taxon>
        <taxon>Gammaproteobacteria</taxon>
        <taxon>Legionellales</taxon>
        <taxon>Legionellaceae</taxon>
        <taxon>Legionella</taxon>
    </lineage>
</organism>
<gene>
    <name evidence="1" type="ORF">LHA_1127</name>
</gene>
<evidence type="ECO:0000313" key="1">
    <source>
        <dbReference type="EMBL" id="CEK10183.1"/>
    </source>
</evidence>
<dbReference type="Proteomes" id="UP000032803">
    <property type="component" value="Chromosome I"/>
</dbReference>
<dbReference type="EMBL" id="LN681225">
    <property type="protein sequence ID" value="CEK10183.1"/>
    <property type="molecule type" value="Genomic_DNA"/>
</dbReference>
<protein>
    <submittedName>
        <fullName evidence="1">Uncharacterized protein</fullName>
    </submittedName>
</protein>
<sequence>MIQIFLDASDKPRHVDGKVNSYHIIALPNSPCPKLTELPIYLGLSEASIGLIKPYKDFIKIPKSGLVFILY</sequence>
<accession>A0A0A8UN81</accession>
<name>A0A0A8UN81_LEGHA</name>